<dbReference type="Gene3D" id="1.20.1260.100">
    <property type="entry name" value="TspO/MBR protein"/>
    <property type="match status" value="1"/>
</dbReference>
<evidence type="ECO:0000313" key="7">
    <source>
        <dbReference type="EMBL" id="MEN2787189.1"/>
    </source>
</evidence>
<feature type="transmembrane region" description="Helical" evidence="6">
    <location>
        <begin position="12"/>
        <end position="34"/>
    </location>
</feature>
<reference evidence="7 8" key="1">
    <citation type="submission" date="2024-05" db="EMBL/GenBank/DDBJ databases">
        <authorList>
            <person name="Liu Q."/>
            <person name="Xin Y.-H."/>
        </authorList>
    </citation>
    <scope>NUCLEOTIDE SEQUENCE [LARGE SCALE GENOMIC DNA]</scope>
    <source>
        <strain evidence="7 8">CGMCC 1.15349</strain>
    </source>
</reference>
<keyword evidence="5 6" id="KW-0472">Membrane</keyword>
<comment type="caution">
    <text evidence="7">The sequence shown here is derived from an EMBL/GenBank/DDBJ whole genome shotgun (WGS) entry which is preliminary data.</text>
</comment>
<protein>
    <submittedName>
        <fullName evidence="7">TspO/MBR family protein</fullName>
    </submittedName>
</protein>
<evidence type="ECO:0000313" key="8">
    <source>
        <dbReference type="Proteomes" id="UP001404104"/>
    </source>
</evidence>
<comment type="similarity">
    <text evidence="2">Belongs to the TspO/BZRP family.</text>
</comment>
<dbReference type="PANTHER" id="PTHR10057">
    <property type="entry name" value="PERIPHERAL-TYPE BENZODIAZEPINE RECEPTOR"/>
    <property type="match status" value="1"/>
</dbReference>
<keyword evidence="8" id="KW-1185">Reference proteome</keyword>
<evidence type="ECO:0000256" key="5">
    <source>
        <dbReference type="ARBA" id="ARBA00023136"/>
    </source>
</evidence>
<dbReference type="InterPro" id="IPR038330">
    <property type="entry name" value="TspO/MBR-related_sf"/>
</dbReference>
<dbReference type="Pfam" id="PF03073">
    <property type="entry name" value="TspO_MBR"/>
    <property type="match status" value="1"/>
</dbReference>
<dbReference type="CDD" id="cd15904">
    <property type="entry name" value="TSPO_MBR"/>
    <property type="match status" value="1"/>
</dbReference>
<gene>
    <name evidence="7" type="ORF">ABC969_12255</name>
</gene>
<dbReference type="PANTHER" id="PTHR10057:SF0">
    <property type="entry name" value="TRANSLOCATOR PROTEIN"/>
    <property type="match status" value="1"/>
</dbReference>
<evidence type="ECO:0000256" key="2">
    <source>
        <dbReference type="ARBA" id="ARBA00007524"/>
    </source>
</evidence>
<keyword evidence="3 6" id="KW-0812">Transmembrane</keyword>
<dbReference type="InterPro" id="IPR004307">
    <property type="entry name" value="TspO_MBR"/>
</dbReference>
<accession>A0ABU9XUG7</accession>
<evidence type="ECO:0000256" key="6">
    <source>
        <dbReference type="SAM" id="Phobius"/>
    </source>
</evidence>
<feature type="transmembrane region" description="Helical" evidence="6">
    <location>
        <begin position="148"/>
        <end position="166"/>
    </location>
</feature>
<dbReference type="RefSeq" id="WP_345865292.1">
    <property type="nucleotide sequence ID" value="NZ_JBDIMF010000005.1"/>
</dbReference>
<feature type="transmembrane region" description="Helical" evidence="6">
    <location>
        <begin position="95"/>
        <end position="115"/>
    </location>
</feature>
<evidence type="ECO:0000256" key="4">
    <source>
        <dbReference type="ARBA" id="ARBA00022989"/>
    </source>
</evidence>
<comment type="subcellular location">
    <subcellularLocation>
        <location evidence="1">Membrane</location>
        <topology evidence="1">Multi-pass membrane protein</topology>
    </subcellularLocation>
</comment>
<evidence type="ECO:0000256" key="3">
    <source>
        <dbReference type="ARBA" id="ARBA00022692"/>
    </source>
</evidence>
<keyword evidence="4 6" id="KW-1133">Transmembrane helix</keyword>
<sequence length="179" mass="19148">MTGAQAERPLAAPALSRAVSIAIVAAALGITAVLGRRNAPDPTHPRTRRWYKRLDKPAYTPPDAVFGAAWPVLETGLAVGGYRLLRHPAGAERDLAVNLWLLNMIMIGGWTEIFFHRKQLGPSAALSGAMIASGASYVAAAAKVDRTAAVAGVPFVAWLGFATLLAERIWERNRTDPRA</sequence>
<organism evidence="7 8">
    <name type="scientific">Sphingomonas qilianensis</name>
    <dbReference type="NCBI Taxonomy" id="1736690"/>
    <lineage>
        <taxon>Bacteria</taxon>
        <taxon>Pseudomonadati</taxon>
        <taxon>Pseudomonadota</taxon>
        <taxon>Alphaproteobacteria</taxon>
        <taxon>Sphingomonadales</taxon>
        <taxon>Sphingomonadaceae</taxon>
        <taxon>Sphingomonas</taxon>
    </lineage>
</organism>
<evidence type="ECO:0000256" key="1">
    <source>
        <dbReference type="ARBA" id="ARBA00004141"/>
    </source>
</evidence>
<dbReference type="Proteomes" id="UP001404104">
    <property type="component" value="Unassembled WGS sequence"/>
</dbReference>
<proteinExistence type="inferred from homology"/>
<feature type="transmembrane region" description="Helical" evidence="6">
    <location>
        <begin position="124"/>
        <end position="142"/>
    </location>
</feature>
<dbReference type="EMBL" id="JBDIMF010000005">
    <property type="protein sequence ID" value="MEN2787189.1"/>
    <property type="molecule type" value="Genomic_DNA"/>
</dbReference>
<name>A0ABU9XUG7_9SPHN</name>